<protein>
    <submittedName>
        <fullName evidence="2">Uncharacterized protein</fullName>
    </submittedName>
</protein>
<gene>
    <name evidence="2" type="ORF">CLOSTHATH_06121</name>
</gene>
<reference evidence="2 3" key="1">
    <citation type="submission" date="2010-01" db="EMBL/GenBank/DDBJ databases">
        <authorList>
            <person name="Weinstock G."/>
            <person name="Sodergren E."/>
            <person name="Clifton S."/>
            <person name="Fulton L."/>
            <person name="Fulton B."/>
            <person name="Courtney L."/>
            <person name="Fronick C."/>
            <person name="Harrison M."/>
            <person name="Strong C."/>
            <person name="Farmer C."/>
            <person name="Delahaunty K."/>
            <person name="Markovic C."/>
            <person name="Hall O."/>
            <person name="Minx P."/>
            <person name="Tomlinson C."/>
            <person name="Mitreva M."/>
            <person name="Nelson J."/>
            <person name="Hou S."/>
            <person name="Wollam A."/>
            <person name="Pepin K.H."/>
            <person name="Johnson M."/>
            <person name="Bhonagiri V."/>
            <person name="Nash W.E."/>
            <person name="Warren W."/>
            <person name="Chinwalla A."/>
            <person name="Mardis E.R."/>
            <person name="Wilson R.K."/>
        </authorList>
    </citation>
    <scope>NUCLEOTIDE SEQUENCE [LARGE SCALE GENOMIC DNA]</scope>
    <source>
        <strain evidence="2 3">DSM 13479</strain>
    </source>
</reference>
<dbReference type="Proteomes" id="UP000004968">
    <property type="component" value="Unassembled WGS sequence"/>
</dbReference>
<dbReference type="HOGENOM" id="CLU_1376520_0_0_9"/>
<proteinExistence type="predicted"/>
<evidence type="ECO:0000313" key="2">
    <source>
        <dbReference type="EMBL" id="EFC95692.1"/>
    </source>
</evidence>
<comment type="caution">
    <text evidence="2">The sequence shown here is derived from an EMBL/GenBank/DDBJ whole genome shotgun (WGS) entry which is preliminary data.</text>
</comment>
<evidence type="ECO:0000313" key="3">
    <source>
        <dbReference type="Proteomes" id="UP000004968"/>
    </source>
</evidence>
<organism evidence="2 3">
    <name type="scientific">Hungatella hathewayi DSM 13479</name>
    <dbReference type="NCBI Taxonomy" id="566550"/>
    <lineage>
        <taxon>Bacteria</taxon>
        <taxon>Bacillati</taxon>
        <taxon>Bacillota</taxon>
        <taxon>Clostridia</taxon>
        <taxon>Lachnospirales</taxon>
        <taxon>Lachnospiraceae</taxon>
        <taxon>Hungatella</taxon>
    </lineage>
</organism>
<evidence type="ECO:0000256" key="1">
    <source>
        <dbReference type="SAM" id="SignalP"/>
    </source>
</evidence>
<accession>D3AR65</accession>
<feature type="signal peptide" evidence="1">
    <location>
        <begin position="1"/>
        <end position="30"/>
    </location>
</feature>
<name>D3AR65_9FIRM</name>
<sequence>MFIIKLSISLKVIKKCICTAAVLFLMPCVAGCGVNKENKEQVAETTMMEQNSESGTIPESQTLPLIDVMYSIADSQGLDGAVDYESGMQDGQKDALVFLCRSESGKYEAYGFISTEYGKNGLLINNVINDQDNWNFFEESWSCGDTLPEFEENGDYEVIFTFTQGKEGEYKERSIHFDTYDTGTMSIEGESPSSTPDR</sequence>
<keyword evidence="1" id="KW-0732">Signal</keyword>
<dbReference type="RefSeq" id="WP_006776535.1">
    <property type="nucleotide sequence ID" value="NZ_GG667806.1"/>
</dbReference>
<feature type="chain" id="PRO_5038407864" evidence="1">
    <location>
        <begin position="31"/>
        <end position="198"/>
    </location>
</feature>
<dbReference type="AlphaFoldDB" id="D3AR65"/>
<dbReference type="EMBL" id="ACIO01000695">
    <property type="protein sequence ID" value="EFC95692.1"/>
    <property type="molecule type" value="Genomic_DNA"/>
</dbReference>